<dbReference type="EMBL" id="KN824980">
    <property type="protein sequence ID" value="KIK96560.1"/>
    <property type="molecule type" value="Genomic_DNA"/>
</dbReference>
<reference evidence="2" key="2">
    <citation type="submission" date="2015-01" db="EMBL/GenBank/DDBJ databases">
        <title>Evolutionary Origins and Diversification of the Mycorrhizal Mutualists.</title>
        <authorList>
            <consortium name="DOE Joint Genome Institute"/>
            <consortium name="Mycorrhizal Genomics Consortium"/>
            <person name="Kohler A."/>
            <person name="Kuo A."/>
            <person name="Nagy L.G."/>
            <person name="Floudas D."/>
            <person name="Copeland A."/>
            <person name="Barry K.W."/>
            <person name="Cichocki N."/>
            <person name="Veneault-Fourrey C."/>
            <person name="LaButti K."/>
            <person name="Lindquist E.A."/>
            <person name="Lipzen A."/>
            <person name="Lundell T."/>
            <person name="Morin E."/>
            <person name="Murat C."/>
            <person name="Riley R."/>
            <person name="Ohm R."/>
            <person name="Sun H."/>
            <person name="Tunlid A."/>
            <person name="Henrissat B."/>
            <person name="Grigoriev I.V."/>
            <person name="Hibbett D.S."/>
            <person name="Martin F."/>
        </authorList>
    </citation>
    <scope>NUCLEOTIDE SEQUENCE [LARGE SCALE GENOMIC DNA]</scope>
    <source>
        <strain evidence="2">Ve08.2h10</strain>
    </source>
</reference>
<protein>
    <submittedName>
        <fullName evidence="1">Uncharacterized protein</fullName>
    </submittedName>
</protein>
<gene>
    <name evidence="1" type="ORF">PAXRUDRAFT_825838</name>
</gene>
<reference evidence="1 2" key="1">
    <citation type="submission" date="2014-04" db="EMBL/GenBank/DDBJ databases">
        <authorList>
            <consortium name="DOE Joint Genome Institute"/>
            <person name="Kuo A."/>
            <person name="Kohler A."/>
            <person name="Jargeat P."/>
            <person name="Nagy L.G."/>
            <person name="Floudas D."/>
            <person name="Copeland A."/>
            <person name="Barry K.W."/>
            <person name="Cichocki N."/>
            <person name="Veneault-Fourrey C."/>
            <person name="LaButti K."/>
            <person name="Lindquist E.A."/>
            <person name="Lipzen A."/>
            <person name="Lundell T."/>
            <person name="Morin E."/>
            <person name="Murat C."/>
            <person name="Sun H."/>
            <person name="Tunlid A."/>
            <person name="Henrissat B."/>
            <person name="Grigoriev I.V."/>
            <person name="Hibbett D.S."/>
            <person name="Martin F."/>
            <person name="Nordberg H.P."/>
            <person name="Cantor M.N."/>
            <person name="Hua S.X."/>
        </authorList>
    </citation>
    <scope>NUCLEOTIDE SEQUENCE [LARGE SCALE GENOMIC DNA]</scope>
    <source>
        <strain evidence="1 2">Ve08.2h10</strain>
    </source>
</reference>
<proteinExistence type="predicted"/>
<accession>A0A0D0EAF6</accession>
<dbReference type="HOGENOM" id="CLU_005726_8_0_1"/>
<sequence>MLYNEPDFVNVKSMLELACASEGVHVLFLLKFHCELNFIEQCWGHTKYACHARRFMDAYHMGLTGRQAAWASKKY</sequence>
<dbReference type="Proteomes" id="UP000054538">
    <property type="component" value="Unassembled WGS sequence"/>
</dbReference>
<keyword evidence="2" id="KW-1185">Reference proteome</keyword>
<dbReference type="InParanoid" id="A0A0D0EAF6"/>
<organism evidence="1 2">
    <name type="scientific">Paxillus rubicundulus Ve08.2h10</name>
    <dbReference type="NCBI Taxonomy" id="930991"/>
    <lineage>
        <taxon>Eukaryota</taxon>
        <taxon>Fungi</taxon>
        <taxon>Dikarya</taxon>
        <taxon>Basidiomycota</taxon>
        <taxon>Agaricomycotina</taxon>
        <taxon>Agaricomycetes</taxon>
        <taxon>Agaricomycetidae</taxon>
        <taxon>Boletales</taxon>
        <taxon>Paxilineae</taxon>
        <taxon>Paxillaceae</taxon>
        <taxon>Paxillus</taxon>
    </lineage>
</organism>
<dbReference type="OrthoDB" id="2416294at2759"/>
<evidence type="ECO:0000313" key="1">
    <source>
        <dbReference type="EMBL" id="KIK96560.1"/>
    </source>
</evidence>
<evidence type="ECO:0000313" key="2">
    <source>
        <dbReference type="Proteomes" id="UP000054538"/>
    </source>
</evidence>
<dbReference type="AlphaFoldDB" id="A0A0D0EAF6"/>
<name>A0A0D0EAF6_9AGAM</name>